<comment type="caution">
    <text evidence="1">The sequence shown here is derived from an EMBL/GenBank/DDBJ whole genome shotgun (WGS) entry which is preliminary data.</text>
</comment>
<dbReference type="EMBL" id="CAJJDP010000148">
    <property type="protein sequence ID" value="CAD8209094.1"/>
    <property type="molecule type" value="Genomic_DNA"/>
</dbReference>
<sequence>MEVFHLKIIAIQDSTNQVLQYCLYFSNLKLMNIYSLHGYKIIQPLKYSVSQSYLGILTTKNNSKYLMLFLFLYIPDVQLKQVIKVSNDQWFYINDNIFYHDEQGDLSVINMHYFNISCQLNQNNYSEFFQYNSINLELKSEIDNSTIGLKQLQILILNQCQKLQPKQAKLFLLSHSNNTLSIHLAQYFYGAVDTLYLNGQCDAKLKGPFLVKYQIDECKSEIIDEEICLKYDKLQLEPDRNSQIINSLVFNFGFNQVKLSQLFSPNFNNQARFGINYI</sequence>
<organism evidence="1 2">
    <name type="scientific">Paramecium octaurelia</name>
    <dbReference type="NCBI Taxonomy" id="43137"/>
    <lineage>
        <taxon>Eukaryota</taxon>
        <taxon>Sar</taxon>
        <taxon>Alveolata</taxon>
        <taxon>Ciliophora</taxon>
        <taxon>Intramacronucleata</taxon>
        <taxon>Oligohymenophorea</taxon>
        <taxon>Peniculida</taxon>
        <taxon>Parameciidae</taxon>
        <taxon>Paramecium</taxon>
    </lineage>
</organism>
<proteinExistence type="predicted"/>
<reference evidence="1" key="1">
    <citation type="submission" date="2021-01" db="EMBL/GenBank/DDBJ databases">
        <authorList>
            <consortium name="Genoscope - CEA"/>
            <person name="William W."/>
        </authorList>
    </citation>
    <scope>NUCLEOTIDE SEQUENCE</scope>
</reference>
<accession>A0A8S1YC94</accession>
<dbReference type="AlphaFoldDB" id="A0A8S1YC94"/>
<protein>
    <submittedName>
        <fullName evidence="1">Uncharacterized protein</fullName>
    </submittedName>
</protein>
<name>A0A8S1YC94_PAROT</name>
<dbReference type="Proteomes" id="UP000683925">
    <property type="component" value="Unassembled WGS sequence"/>
</dbReference>
<keyword evidence="2" id="KW-1185">Reference proteome</keyword>
<gene>
    <name evidence="1" type="ORF">POCTA_138.1.T1460042</name>
</gene>
<evidence type="ECO:0000313" key="1">
    <source>
        <dbReference type="EMBL" id="CAD8209094.1"/>
    </source>
</evidence>
<evidence type="ECO:0000313" key="2">
    <source>
        <dbReference type="Proteomes" id="UP000683925"/>
    </source>
</evidence>